<protein>
    <recommendedName>
        <fullName evidence="1">Phosphoribosylglycinamide synthetase C-domain domain-containing protein</fullName>
    </recommendedName>
</protein>
<accession>A0ABR4B1N2</accession>
<dbReference type="SMART" id="SM01210">
    <property type="entry name" value="GARS_C"/>
    <property type="match status" value="1"/>
</dbReference>
<dbReference type="Gene3D" id="3.90.600.10">
    <property type="entry name" value="Phosphoribosylglycinamide synthetase, C-terminal domain"/>
    <property type="match status" value="1"/>
</dbReference>
<feature type="domain" description="Phosphoribosylglycinamide synthetase C-domain" evidence="1">
    <location>
        <begin position="5"/>
        <end position="83"/>
    </location>
</feature>
<proteinExistence type="predicted"/>
<gene>
    <name evidence="2" type="ORF">ABVK25_007915</name>
</gene>
<reference evidence="2 3" key="1">
    <citation type="submission" date="2024-09" db="EMBL/GenBank/DDBJ databases">
        <title>Rethinking Asexuality: The Enigmatic Case of Functional Sexual Genes in Lepraria (Stereocaulaceae).</title>
        <authorList>
            <person name="Doellman M."/>
            <person name="Sun Y."/>
            <person name="Barcenas-Pena A."/>
            <person name="Lumbsch H.T."/>
            <person name="Grewe F."/>
        </authorList>
    </citation>
    <scope>NUCLEOTIDE SEQUENCE [LARGE SCALE GENOMIC DNA]</scope>
    <source>
        <strain evidence="2 3">Grewe 0041</strain>
    </source>
</reference>
<comment type="caution">
    <text evidence="2">The sequence shown here is derived from an EMBL/GenBank/DDBJ whole genome shotgun (WGS) entry which is preliminary data.</text>
</comment>
<dbReference type="EMBL" id="JBHFEH010000032">
    <property type="protein sequence ID" value="KAL2051759.1"/>
    <property type="molecule type" value="Genomic_DNA"/>
</dbReference>
<dbReference type="InterPro" id="IPR011054">
    <property type="entry name" value="Rudment_hybrid_motif"/>
</dbReference>
<evidence type="ECO:0000313" key="2">
    <source>
        <dbReference type="EMBL" id="KAL2051759.1"/>
    </source>
</evidence>
<dbReference type="Pfam" id="PF02843">
    <property type="entry name" value="GARS_C"/>
    <property type="match status" value="1"/>
</dbReference>
<sequence>MPGFTCNVVVVVAGGYPEAYAEGDLINLGPVPPGVIMFHAGTRLEHGQLRIAGGRVFSVAATGKNVRRSRGDSIHGCGINQTRENIL</sequence>
<dbReference type="Proteomes" id="UP001590951">
    <property type="component" value="Unassembled WGS sequence"/>
</dbReference>
<evidence type="ECO:0000259" key="1">
    <source>
        <dbReference type="SMART" id="SM01210"/>
    </source>
</evidence>
<dbReference type="InterPro" id="IPR020560">
    <property type="entry name" value="PRibGlycinamide_synth_C-dom"/>
</dbReference>
<dbReference type="SUPFAM" id="SSF51246">
    <property type="entry name" value="Rudiment single hybrid motif"/>
    <property type="match status" value="1"/>
</dbReference>
<keyword evidence="3" id="KW-1185">Reference proteome</keyword>
<dbReference type="InterPro" id="IPR037123">
    <property type="entry name" value="PRibGlycinamide_synth_C_sf"/>
</dbReference>
<organism evidence="2 3">
    <name type="scientific">Lepraria finkii</name>
    <dbReference type="NCBI Taxonomy" id="1340010"/>
    <lineage>
        <taxon>Eukaryota</taxon>
        <taxon>Fungi</taxon>
        <taxon>Dikarya</taxon>
        <taxon>Ascomycota</taxon>
        <taxon>Pezizomycotina</taxon>
        <taxon>Lecanoromycetes</taxon>
        <taxon>OSLEUM clade</taxon>
        <taxon>Lecanoromycetidae</taxon>
        <taxon>Lecanorales</taxon>
        <taxon>Lecanorineae</taxon>
        <taxon>Stereocaulaceae</taxon>
        <taxon>Lepraria</taxon>
    </lineage>
</organism>
<name>A0ABR4B1N2_9LECA</name>
<evidence type="ECO:0000313" key="3">
    <source>
        <dbReference type="Proteomes" id="UP001590951"/>
    </source>
</evidence>